<keyword evidence="3" id="KW-0804">Transcription</keyword>
<evidence type="ECO:0000256" key="1">
    <source>
        <dbReference type="ARBA" id="ARBA00023015"/>
    </source>
</evidence>
<evidence type="ECO:0000256" key="2">
    <source>
        <dbReference type="ARBA" id="ARBA00023125"/>
    </source>
</evidence>
<keyword evidence="1" id="KW-0805">Transcription regulation</keyword>
<gene>
    <name evidence="5" type="ORF">FHP08_14270</name>
</gene>
<evidence type="ECO:0000256" key="3">
    <source>
        <dbReference type="ARBA" id="ARBA00023163"/>
    </source>
</evidence>
<dbReference type="Proteomes" id="UP000321548">
    <property type="component" value="Unassembled WGS sequence"/>
</dbReference>
<evidence type="ECO:0000313" key="6">
    <source>
        <dbReference type="Proteomes" id="UP000321548"/>
    </source>
</evidence>
<dbReference type="AlphaFoldDB" id="A0A5C8NTQ4"/>
<evidence type="ECO:0000313" key="5">
    <source>
        <dbReference type="EMBL" id="TXL64104.1"/>
    </source>
</evidence>
<dbReference type="PANTHER" id="PTHR36511">
    <property type="entry name" value="MERR FAMILY BACTERIAL REGULATORY PROTEIN"/>
    <property type="match status" value="1"/>
</dbReference>
<dbReference type="Pfam" id="PF01381">
    <property type="entry name" value="HTH_3"/>
    <property type="match status" value="1"/>
</dbReference>
<protein>
    <submittedName>
        <fullName evidence="5">Helix-turn-helix domain-containing protein</fullName>
    </submittedName>
</protein>
<dbReference type="PANTHER" id="PTHR36511:SF4">
    <property type="entry name" value="ANTITOXIN MQSA"/>
    <property type="match status" value="1"/>
</dbReference>
<keyword evidence="2" id="KW-0238">DNA-binding</keyword>
<comment type="caution">
    <text evidence="5">The sequence shown here is derived from an EMBL/GenBank/DDBJ whole genome shotgun (WGS) entry which is preliminary data.</text>
</comment>
<accession>A0A5C8NTQ4</accession>
<dbReference type="InterPro" id="IPR001387">
    <property type="entry name" value="Cro/C1-type_HTH"/>
</dbReference>
<reference evidence="5 6" key="1">
    <citation type="submission" date="2019-06" db="EMBL/GenBank/DDBJ databases">
        <title>Quisquiliibacterium sp. nov., isolated from a maize field.</title>
        <authorList>
            <person name="Lin S.-Y."/>
            <person name="Tsai C.-F."/>
            <person name="Young C.-C."/>
        </authorList>
    </citation>
    <scope>NUCLEOTIDE SEQUENCE [LARGE SCALE GENOMIC DNA]</scope>
    <source>
        <strain evidence="5 6">CC-CFT501</strain>
    </source>
</reference>
<dbReference type="Gene3D" id="1.10.260.40">
    <property type="entry name" value="lambda repressor-like DNA-binding domains"/>
    <property type="match status" value="1"/>
</dbReference>
<proteinExistence type="predicted"/>
<organism evidence="5 6">
    <name type="scientific">Zeimonas arvi</name>
    <dbReference type="NCBI Taxonomy" id="2498847"/>
    <lineage>
        <taxon>Bacteria</taxon>
        <taxon>Pseudomonadati</taxon>
        <taxon>Pseudomonadota</taxon>
        <taxon>Betaproteobacteria</taxon>
        <taxon>Burkholderiales</taxon>
        <taxon>Burkholderiaceae</taxon>
        <taxon>Zeimonas</taxon>
    </lineage>
</organism>
<dbReference type="SMART" id="SM00530">
    <property type="entry name" value="HTH_XRE"/>
    <property type="match status" value="1"/>
</dbReference>
<dbReference type="InterPro" id="IPR052359">
    <property type="entry name" value="HTH-type_reg/antitoxin"/>
</dbReference>
<evidence type="ECO:0000259" key="4">
    <source>
        <dbReference type="PROSITE" id="PS50943"/>
    </source>
</evidence>
<dbReference type="RefSeq" id="WP_147705165.1">
    <property type="nucleotide sequence ID" value="NZ_VDUY01000006.1"/>
</dbReference>
<dbReference type="CDD" id="cd00093">
    <property type="entry name" value="HTH_XRE"/>
    <property type="match status" value="1"/>
</dbReference>
<feature type="domain" description="HTH cro/C1-type" evidence="4">
    <location>
        <begin position="53"/>
        <end position="106"/>
    </location>
</feature>
<dbReference type="PROSITE" id="PS50943">
    <property type="entry name" value="HTH_CROC1"/>
    <property type="match status" value="1"/>
</dbReference>
<dbReference type="SUPFAM" id="SSF47413">
    <property type="entry name" value="lambda repressor-like DNA-binding domains"/>
    <property type="match status" value="1"/>
</dbReference>
<dbReference type="OrthoDB" id="9799384at2"/>
<dbReference type="InterPro" id="IPR010982">
    <property type="entry name" value="Lambda_DNA-bd_dom_sf"/>
</dbReference>
<name>A0A5C8NTQ4_9BURK</name>
<dbReference type="GO" id="GO:0003677">
    <property type="term" value="F:DNA binding"/>
    <property type="evidence" value="ECO:0007669"/>
    <property type="project" value="UniProtKB-KW"/>
</dbReference>
<keyword evidence="6" id="KW-1185">Reference proteome</keyword>
<sequence length="111" mass="12489">MKTVRVSVDFRQPSTLPKGRVDRCRLDGTTEADLALQQAEDDAEAMQDAARFVRRVRRRLGLTQQEFARRIDVPLDTIRNWEQGKRYPTGAAKALLKVLDKAPEAALLALG</sequence>
<dbReference type="EMBL" id="VDUY01000006">
    <property type="protein sequence ID" value="TXL64104.1"/>
    <property type="molecule type" value="Genomic_DNA"/>
</dbReference>